<evidence type="ECO:0000313" key="3">
    <source>
        <dbReference type="Proteomes" id="UP000241158"/>
    </source>
</evidence>
<dbReference type="GO" id="GO:0016740">
    <property type="term" value="F:transferase activity"/>
    <property type="evidence" value="ECO:0007669"/>
    <property type="project" value="UniProtKB-KW"/>
</dbReference>
<dbReference type="Proteomes" id="UP000241158">
    <property type="component" value="Unassembled WGS sequence"/>
</dbReference>
<comment type="caution">
    <text evidence="2">The sequence shown here is derived from an EMBL/GenBank/DDBJ whole genome shotgun (WGS) entry which is preliminary data.</text>
</comment>
<evidence type="ECO:0000313" key="2">
    <source>
        <dbReference type="EMBL" id="PSH60700.1"/>
    </source>
</evidence>
<dbReference type="EMBL" id="PGGN01000001">
    <property type="protein sequence ID" value="PSH60700.1"/>
    <property type="molecule type" value="Genomic_DNA"/>
</dbReference>
<dbReference type="Gene3D" id="3.90.550.10">
    <property type="entry name" value="Spore Coat Polysaccharide Biosynthesis Protein SpsA, Chain A"/>
    <property type="match status" value="1"/>
</dbReference>
<keyword evidence="3" id="KW-1185">Reference proteome</keyword>
<dbReference type="RefSeq" id="WP_106715997.1">
    <property type="nucleotide sequence ID" value="NZ_JACHXT010000002.1"/>
</dbReference>
<feature type="domain" description="Glycosyltransferase 2-like" evidence="1">
    <location>
        <begin position="19"/>
        <end position="134"/>
    </location>
</feature>
<dbReference type="OrthoDB" id="9806521at2"/>
<keyword evidence="2" id="KW-0808">Transferase</keyword>
<dbReference type="AlphaFoldDB" id="A0A2P7B2N7"/>
<dbReference type="SUPFAM" id="SSF53448">
    <property type="entry name" value="Nucleotide-diphospho-sugar transferases"/>
    <property type="match status" value="1"/>
</dbReference>
<dbReference type="InterPro" id="IPR050834">
    <property type="entry name" value="Glycosyltransf_2"/>
</dbReference>
<dbReference type="PANTHER" id="PTHR43685">
    <property type="entry name" value="GLYCOSYLTRANSFERASE"/>
    <property type="match status" value="1"/>
</dbReference>
<proteinExistence type="predicted"/>
<dbReference type="Pfam" id="PF00535">
    <property type="entry name" value="Glycos_transf_2"/>
    <property type="match status" value="1"/>
</dbReference>
<accession>A0A2P7B2N7</accession>
<organism evidence="2 3">
    <name type="scientific">Phyllobacterium endophyticum</name>
    <dbReference type="NCBI Taxonomy" id="1149773"/>
    <lineage>
        <taxon>Bacteria</taxon>
        <taxon>Pseudomonadati</taxon>
        <taxon>Pseudomonadota</taxon>
        <taxon>Alphaproteobacteria</taxon>
        <taxon>Hyphomicrobiales</taxon>
        <taxon>Phyllobacteriaceae</taxon>
        <taxon>Phyllobacterium</taxon>
    </lineage>
</organism>
<dbReference type="PANTHER" id="PTHR43685:SF2">
    <property type="entry name" value="GLYCOSYLTRANSFERASE 2-LIKE DOMAIN-CONTAINING PROTEIN"/>
    <property type="match status" value="1"/>
</dbReference>
<sequence>MVAQLEAGAITDNWDNSVCVIIAAKNAADTIATAISSALNDAYVKEVIVVDDGSTDGTAKTAEETDDGSGRLRVIRFEVNKGPSFARNHAISCSSAALISILDADDFFLPGRFSELLATQDWDLAADNIAFIDQRWISSLDTLSIRRFSPERWFLDLPTFVERNISRPNKQRGELGFLKPVMRREFLDRHDLRYSEKLRLGEDYDLYARALALDARFQVINNCGYGAVVRADSLSGRHRTEDLKQLADADRLLLESGLLAGRSKQAVLEHERHMRGKYHHRQFLDLKSQKGLVSAGFYGLANPSAIVPIIGGVLRDKLDGFTRSSGKNEVPTGDLPAPRYLFPDAAR</sequence>
<gene>
    <name evidence="2" type="ORF">CU100_04160</name>
</gene>
<dbReference type="CDD" id="cd00761">
    <property type="entry name" value="Glyco_tranf_GTA_type"/>
    <property type="match status" value="1"/>
</dbReference>
<reference evidence="3" key="1">
    <citation type="submission" date="2017-11" db="EMBL/GenBank/DDBJ databases">
        <authorList>
            <person name="Kuznetsova I."/>
            <person name="Sazanova A."/>
            <person name="Chirak E."/>
            <person name="Safronova V."/>
            <person name="Willems A."/>
        </authorList>
    </citation>
    <scope>NUCLEOTIDE SEQUENCE [LARGE SCALE GENOMIC DNA]</scope>
    <source>
        <strain evidence="3">PEPV15</strain>
    </source>
</reference>
<name>A0A2P7B2N7_9HYPH</name>
<dbReference type="InterPro" id="IPR001173">
    <property type="entry name" value="Glyco_trans_2-like"/>
</dbReference>
<dbReference type="InterPro" id="IPR029044">
    <property type="entry name" value="Nucleotide-diphossugar_trans"/>
</dbReference>
<protein>
    <submittedName>
        <fullName evidence="2">Glycosyl transferase family A</fullName>
    </submittedName>
</protein>
<evidence type="ECO:0000259" key="1">
    <source>
        <dbReference type="Pfam" id="PF00535"/>
    </source>
</evidence>